<gene>
    <name evidence="4" type="ORF">F992_02352</name>
</gene>
<dbReference type="EMBL" id="APOJ01000025">
    <property type="protein sequence ID" value="ENU26803.1"/>
    <property type="molecule type" value="Genomic_DNA"/>
</dbReference>
<reference evidence="4 5" key="2">
    <citation type="journal article" date="2016" name="Int. J. Syst. Evol. Microbiol.">
        <title>Taxonomy of haemolytic and/or proteolytic strains of the genus Acinetobacter with the proposal of Acinetobacter courvalinii sp. nov. (genomic species 14 sensu Bouvet &amp; Jeanjean), Acinetobacter dispersus sp. nov. (genomic species 17), Acinetobacter modestus sp. nov., Acinetobacter proteolyticus sp. nov. and Acinetobacter vivianii sp. nov.</title>
        <authorList>
            <person name="Nemec A."/>
            <person name="Radolfova-Krizova L."/>
            <person name="Maixnerova M."/>
            <person name="Vrestiakova E."/>
            <person name="Jezek P."/>
            <person name="Sedo O."/>
        </authorList>
    </citation>
    <scope>NUCLEOTIDE SEQUENCE [LARGE SCALE GENOMIC DNA]</scope>
    <source>
        <strain evidence="4 5">NIPH 236</strain>
    </source>
</reference>
<feature type="DNA-binding region" description="H-T-H motif" evidence="2">
    <location>
        <begin position="49"/>
        <end position="68"/>
    </location>
</feature>
<keyword evidence="1 2" id="KW-0238">DNA-binding</keyword>
<comment type="caution">
    <text evidence="4">The sequence shown here is derived from an EMBL/GenBank/DDBJ whole genome shotgun (WGS) entry which is preliminary data.</text>
</comment>
<name>A0ABN0JNM0_9GAMM</name>
<evidence type="ECO:0000256" key="2">
    <source>
        <dbReference type="PROSITE-ProRule" id="PRU00335"/>
    </source>
</evidence>
<dbReference type="PANTHER" id="PTHR30055:SF226">
    <property type="entry name" value="HTH-TYPE TRANSCRIPTIONAL REGULATOR PKSA"/>
    <property type="match status" value="1"/>
</dbReference>
<protein>
    <recommendedName>
        <fullName evidence="3">HTH tetR-type domain-containing protein</fullName>
    </recommendedName>
</protein>
<dbReference type="Pfam" id="PF00440">
    <property type="entry name" value="TetR_N"/>
    <property type="match status" value="1"/>
</dbReference>
<dbReference type="PROSITE" id="PS50977">
    <property type="entry name" value="HTH_TETR_2"/>
    <property type="match status" value="1"/>
</dbReference>
<dbReference type="Proteomes" id="UP000013190">
    <property type="component" value="Unassembled WGS sequence"/>
</dbReference>
<dbReference type="GeneID" id="92835728"/>
<dbReference type="InterPro" id="IPR036271">
    <property type="entry name" value="Tet_transcr_reg_TetR-rel_C_sf"/>
</dbReference>
<evidence type="ECO:0000259" key="3">
    <source>
        <dbReference type="PROSITE" id="PS50977"/>
    </source>
</evidence>
<dbReference type="InterPro" id="IPR009057">
    <property type="entry name" value="Homeodomain-like_sf"/>
</dbReference>
<evidence type="ECO:0000313" key="4">
    <source>
        <dbReference type="EMBL" id="ENU26803.1"/>
    </source>
</evidence>
<dbReference type="Gene3D" id="1.10.357.10">
    <property type="entry name" value="Tetracycline Repressor, domain 2"/>
    <property type="match status" value="1"/>
</dbReference>
<accession>A0ABN0JNM0</accession>
<dbReference type="RefSeq" id="WP_004662857.1">
    <property type="nucleotide sequence ID" value="NZ_BMDV01000001.1"/>
</dbReference>
<proteinExistence type="predicted"/>
<feature type="domain" description="HTH tetR-type" evidence="3">
    <location>
        <begin position="26"/>
        <end position="86"/>
    </location>
</feature>
<evidence type="ECO:0000256" key="1">
    <source>
        <dbReference type="ARBA" id="ARBA00023125"/>
    </source>
</evidence>
<dbReference type="PRINTS" id="PR00455">
    <property type="entry name" value="HTHTETR"/>
</dbReference>
<evidence type="ECO:0000313" key="5">
    <source>
        <dbReference type="Proteomes" id="UP000013190"/>
    </source>
</evidence>
<organism evidence="4 5">
    <name type="scientific">Acinetobacter modestus</name>
    <dbReference type="NCBI Taxonomy" id="1776740"/>
    <lineage>
        <taxon>Bacteria</taxon>
        <taxon>Pseudomonadati</taxon>
        <taxon>Pseudomonadota</taxon>
        <taxon>Gammaproteobacteria</taxon>
        <taxon>Moraxellales</taxon>
        <taxon>Moraxellaceae</taxon>
        <taxon>Acinetobacter</taxon>
    </lineage>
</organism>
<sequence>MSNLKISSESKVKRVYGKKNAEERVLERRERLLDAALELFSKQGYANTTIEALCAESKVTTRHFYQLFDGREALLLALYNQMIEELELGLLTAMMTEYQTLNQRMEGLIQALVHHYLKDTRRAQIGVIEVVGASELIERRRREVIYKIASHVETFMDALVIQKQLPKRNYHWLAIAIVGGINELMADWLVNRALSLEQLTEEMIFAFNTLFQGIGTDMSL</sequence>
<dbReference type="InterPro" id="IPR001647">
    <property type="entry name" value="HTH_TetR"/>
</dbReference>
<dbReference type="SUPFAM" id="SSF46689">
    <property type="entry name" value="Homeodomain-like"/>
    <property type="match status" value="1"/>
</dbReference>
<dbReference type="InterPro" id="IPR050109">
    <property type="entry name" value="HTH-type_TetR-like_transc_reg"/>
</dbReference>
<dbReference type="PANTHER" id="PTHR30055">
    <property type="entry name" value="HTH-TYPE TRANSCRIPTIONAL REGULATOR RUTR"/>
    <property type="match status" value="1"/>
</dbReference>
<dbReference type="SUPFAM" id="SSF48498">
    <property type="entry name" value="Tetracyclin repressor-like, C-terminal domain"/>
    <property type="match status" value="1"/>
</dbReference>
<reference evidence="5" key="1">
    <citation type="submission" date="2013-02" db="EMBL/GenBank/DDBJ databases">
        <title>The Genome Sequence of Acinetobacter sp. NIPH 236.</title>
        <authorList>
            <consortium name="The Broad Institute Genome Sequencing Platform"/>
            <consortium name="The Broad Institute Genome Sequencing Center for Infectious Disease"/>
            <person name="Cerqueira G."/>
            <person name="Feldgarden M."/>
            <person name="Courvalin P."/>
            <person name="Perichon B."/>
            <person name="Grillot-Courvalin C."/>
            <person name="Clermont D."/>
            <person name="Rocha E."/>
            <person name="Yoon E.-J."/>
            <person name="Nemec A."/>
            <person name="Walker B."/>
            <person name="Young S.K."/>
            <person name="Zeng Q."/>
            <person name="Gargeya S."/>
            <person name="Fitzgerald M."/>
            <person name="Haas B."/>
            <person name="Abouelleil A."/>
            <person name="Alvarado L."/>
            <person name="Arachchi H.M."/>
            <person name="Berlin A.M."/>
            <person name="Chapman S.B."/>
            <person name="Dewar J."/>
            <person name="Goldberg J."/>
            <person name="Griggs A."/>
            <person name="Gujja S."/>
            <person name="Hansen M."/>
            <person name="Howarth C."/>
            <person name="Imamovic A."/>
            <person name="Larimer J."/>
            <person name="McCowan C."/>
            <person name="Murphy C."/>
            <person name="Neiman D."/>
            <person name="Pearson M."/>
            <person name="Priest M."/>
            <person name="Roberts A."/>
            <person name="Saif S."/>
            <person name="Shea T."/>
            <person name="Sisk P."/>
            <person name="Sykes S."/>
            <person name="Wortman J."/>
            <person name="Nusbaum C."/>
            <person name="Birren B."/>
        </authorList>
    </citation>
    <scope>NUCLEOTIDE SEQUENCE [LARGE SCALE GENOMIC DNA]</scope>
    <source>
        <strain evidence="5">NIPH 236</strain>
    </source>
</reference>
<keyword evidence="5" id="KW-1185">Reference proteome</keyword>